<dbReference type="SUPFAM" id="SSF53098">
    <property type="entry name" value="Ribonuclease H-like"/>
    <property type="match status" value="1"/>
</dbReference>
<protein>
    <submittedName>
        <fullName evidence="1">(Atlantic silverside) hypothetical protein</fullName>
    </submittedName>
</protein>
<keyword evidence="2" id="KW-1185">Reference proteome</keyword>
<evidence type="ECO:0000313" key="1">
    <source>
        <dbReference type="EMBL" id="CAG5950745.1"/>
    </source>
</evidence>
<gene>
    <name evidence="1" type="ORF">MMEN_LOCUS14331</name>
</gene>
<dbReference type="PANTHER" id="PTHR33568:SF3">
    <property type="entry name" value="DNA-DIRECTED DNA POLYMERASE"/>
    <property type="match status" value="1"/>
</dbReference>
<proteinExistence type="predicted"/>
<sequence length="117" mass="13677">MGITPSLITQGNKILCFTEPDFSLKFIDSLSLLTMKVSAMQKALGFDDHRPFPPPTCYTEALMDPAERQRFDTWYCEASKGSFDFQKEALHYCKNDVEILYKACMKFREEFFLRRHT</sequence>
<evidence type="ECO:0000313" key="2">
    <source>
        <dbReference type="Proteomes" id="UP000677803"/>
    </source>
</evidence>
<dbReference type="InterPro" id="IPR012337">
    <property type="entry name" value="RNaseH-like_sf"/>
</dbReference>
<reference evidence="1" key="1">
    <citation type="submission" date="2021-05" db="EMBL/GenBank/DDBJ databases">
        <authorList>
            <person name="Tigano A."/>
        </authorList>
    </citation>
    <scope>NUCLEOTIDE SEQUENCE</scope>
</reference>
<organism evidence="1 2">
    <name type="scientific">Menidia menidia</name>
    <name type="common">Atlantic silverside</name>
    <dbReference type="NCBI Taxonomy" id="238744"/>
    <lineage>
        <taxon>Eukaryota</taxon>
        <taxon>Metazoa</taxon>
        <taxon>Chordata</taxon>
        <taxon>Craniata</taxon>
        <taxon>Vertebrata</taxon>
        <taxon>Euteleostomi</taxon>
        <taxon>Actinopterygii</taxon>
        <taxon>Neopterygii</taxon>
        <taxon>Teleostei</taxon>
        <taxon>Neoteleostei</taxon>
        <taxon>Acanthomorphata</taxon>
        <taxon>Ovalentaria</taxon>
        <taxon>Atherinomorphae</taxon>
        <taxon>Atheriniformes</taxon>
        <taxon>Atherinopsidae</taxon>
        <taxon>Menidiinae</taxon>
        <taxon>Menidia</taxon>
    </lineage>
</organism>
<dbReference type="OrthoDB" id="8960656at2759"/>
<dbReference type="EMBL" id="CAJRST010018890">
    <property type="protein sequence ID" value="CAG5950745.1"/>
    <property type="molecule type" value="Genomic_DNA"/>
</dbReference>
<dbReference type="Proteomes" id="UP000677803">
    <property type="component" value="Unassembled WGS sequence"/>
</dbReference>
<accession>A0A8S4B8Z7</accession>
<dbReference type="PANTHER" id="PTHR33568">
    <property type="entry name" value="DNA POLYMERASE"/>
    <property type="match status" value="1"/>
</dbReference>
<dbReference type="AlphaFoldDB" id="A0A8S4B8Z7"/>
<name>A0A8S4B8Z7_9TELE</name>
<comment type="caution">
    <text evidence="1">The sequence shown here is derived from an EMBL/GenBank/DDBJ whole genome shotgun (WGS) entry which is preliminary data.</text>
</comment>